<dbReference type="Proteomes" id="UP001055303">
    <property type="component" value="Unassembled WGS sequence"/>
</dbReference>
<dbReference type="InterPro" id="IPR009354">
    <property type="entry name" value="Usg"/>
</dbReference>
<evidence type="ECO:0000313" key="3">
    <source>
        <dbReference type="Proteomes" id="UP000401717"/>
    </source>
</evidence>
<organism evidence="2 3">
    <name type="scientific">Methylobacterium dankookense</name>
    <dbReference type="NCBI Taxonomy" id="560405"/>
    <lineage>
        <taxon>Bacteria</taxon>
        <taxon>Pseudomonadati</taxon>
        <taxon>Pseudomonadota</taxon>
        <taxon>Alphaproteobacteria</taxon>
        <taxon>Hyphomicrobiales</taxon>
        <taxon>Methylobacteriaceae</taxon>
        <taxon>Methylobacterium</taxon>
    </lineage>
</organism>
<reference evidence="2 3" key="1">
    <citation type="submission" date="2019-06" db="EMBL/GenBank/DDBJ databases">
        <authorList>
            <person name="Rodrigo-Torres L."/>
            <person name="Arahal R. D."/>
            <person name="Lucena T."/>
        </authorList>
    </citation>
    <scope>NUCLEOTIDE SEQUENCE [LARGE SCALE GENOMIC DNA]</scope>
    <source>
        <strain evidence="2 3">SW08-7</strain>
    </source>
</reference>
<protein>
    <recommendedName>
        <fullName evidence="5">Protein usg</fullName>
    </recommendedName>
</protein>
<sequence length="90" mass="10665">MPVSPDFRHQLEGYSLTTAEILYRLPDHPHLLQTFLWQHHDLFPDFPELRRFLAFWESSIEGPLHSVKVAHSRLIRPAELRAVNGEFRLH</sequence>
<dbReference type="AlphaFoldDB" id="A0A564G2K2"/>
<evidence type="ECO:0000313" key="4">
    <source>
        <dbReference type="Proteomes" id="UP001055303"/>
    </source>
</evidence>
<gene>
    <name evidence="1" type="ORF">IFDJLNFL_4976</name>
    <name evidence="2" type="ORF">MTDSW087_04454</name>
</gene>
<reference evidence="1" key="3">
    <citation type="submission" date="2021-08" db="EMBL/GenBank/DDBJ databases">
        <authorList>
            <person name="Tani A."/>
            <person name="Ola A."/>
            <person name="Ogura Y."/>
            <person name="Katsura K."/>
            <person name="Hayashi T."/>
        </authorList>
    </citation>
    <scope>NUCLEOTIDE SEQUENCE</scope>
    <source>
        <strain evidence="1">DSM 22415</strain>
    </source>
</reference>
<dbReference type="RefSeq" id="WP_144767052.1">
    <property type="nucleotide sequence ID" value="NZ_BPQI01000184.1"/>
</dbReference>
<proteinExistence type="predicted"/>
<dbReference type="EMBL" id="CABFVH010000038">
    <property type="protein sequence ID" value="VUF14729.1"/>
    <property type="molecule type" value="Genomic_DNA"/>
</dbReference>
<keyword evidence="4" id="KW-1185">Reference proteome</keyword>
<dbReference type="Pfam" id="PF06233">
    <property type="entry name" value="Usg"/>
    <property type="match status" value="1"/>
</dbReference>
<evidence type="ECO:0008006" key="5">
    <source>
        <dbReference type="Google" id="ProtNLM"/>
    </source>
</evidence>
<name>A0A564G2K2_9HYPH</name>
<accession>A0A564G2K2</accession>
<dbReference type="EMBL" id="BPQI01000184">
    <property type="protein sequence ID" value="GJD59050.1"/>
    <property type="molecule type" value="Genomic_DNA"/>
</dbReference>
<evidence type="ECO:0000313" key="2">
    <source>
        <dbReference type="EMBL" id="VUF14729.1"/>
    </source>
</evidence>
<dbReference type="OrthoDB" id="9811054at2"/>
<evidence type="ECO:0000313" key="1">
    <source>
        <dbReference type="EMBL" id="GJD59050.1"/>
    </source>
</evidence>
<dbReference type="Proteomes" id="UP000401717">
    <property type="component" value="Unassembled WGS sequence"/>
</dbReference>
<reference evidence="1" key="2">
    <citation type="journal article" date="2021" name="Front. Microbiol.">
        <title>Comprehensive Comparative Genomics and Phenotyping of Methylobacterium Species.</title>
        <authorList>
            <person name="Alessa O."/>
            <person name="Ogura Y."/>
            <person name="Fujitani Y."/>
            <person name="Takami H."/>
            <person name="Hayashi T."/>
            <person name="Sahin N."/>
            <person name="Tani A."/>
        </authorList>
    </citation>
    <scope>NUCLEOTIDE SEQUENCE</scope>
    <source>
        <strain evidence="1">DSM 22415</strain>
    </source>
</reference>